<dbReference type="PANTHER" id="PTHR33493:SF2">
    <property type="entry name" value="LATE EMBRYOGENESIS ABUNDANT PROTEIN 46"/>
    <property type="match status" value="1"/>
</dbReference>
<gene>
    <name evidence="3" type="ORF">MIMGU_mgv1a018233mg</name>
</gene>
<name>A0A022PYV5_ERYGU</name>
<evidence type="ECO:0000313" key="4">
    <source>
        <dbReference type="Proteomes" id="UP000030748"/>
    </source>
</evidence>
<comment type="similarity">
    <text evidence="1">Belongs to the LEA type 1 family.</text>
</comment>
<evidence type="ECO:0000313" key="3">
    <source>
        <dbReference type="EMBL" id="EYU20694.1"/>
    </source>
</evidence>
<dbReference type="PANTHER" id="PTHR33493">
    <property type="entry name" value="LATE EMBRYOGENESIS ABUNDANT PROTEIN 6-RELATED"/>
    <property type="match status" value="1"/>
</dbReference>
<protein>
    <submittedName>
        <fullName evidence="3">Uncharacterized protein</fullName>
    </submittedName>
</protein>
<organism evidence="3 4">
    <name type="scientific">Erythranthe guttata</name>
    <name type="common">Yellow monkey flower</name>
    <name type="synonym">Mimulus guttatus</name>
    <dbReference type="NCBI Taxonomy" id="4155"/>
    <lineage>
        <taxon>Eukaryota</taxon>
        <taxon>Viridiplantae</taxon>
        <taxon>Streptophyta</taxon>
        <taxon>Embryophyta</taxon>
        <taxon>Tracheophyta</taxon>
        <taxon>Spermatophyta</taxon>
        <taxon>Magnoliopsida</taxon>
        <taxon>eudicotyledons</taxon>
        <taxon>Gunneridae</taxon>
        <taxon>Pentapetalae</taxon>
        <taxon>asterids</taxon>
        <taxon>lamiids</taxon>
        <taxon>Lamiales</taxon>
        <taxon>Phrymaceae</taxon>
        <taxon>Erythranthe</taxon>
    </lineage>
</organism>
<feature type="non-terminal residue" evidence="3">
    <location>
        <position position="103"/>
    </location>
</feature>
<dbReference type="Proteomes" id="UP000030748">
    <property type="component" value="Unassembled WGS sequence"/>
</dbReference>
<dbReference type="GO" id="GO:0009793">
    <property type="term" value="P:embryo development ending in seed dormancy"/>
    <property type="evidence" value="ECO:0007669"/>
    <property type="project" value="InterPro"/>
</dbReference>
<evidence type="ECO:0000256" key="2">
    <source>
        <dbReference type="SAM" id="MobiDB-lite"/>
    </source>
</evidence>
<dbReference type="EMBL" id="KI632259">
    <property type="protein sequence ID" value="EYU20694.1"/>
    <property type="molecule type" value="Genomic_DNA"/>
</dbReference>
<evidence type="ECO:0000256" key="1">
    <source>
        <dbReference type="ARBA" id="ARBA00010975"/>
    </source>
</evidence>
<dbReference type="AlphaFoldDB" id="A0A022PYV5"/>
<reference evidence="3 4" key="1">
    <citation type="journal article" date="2013" name="Proc. Natl. Acad. Sci. U.S.A.">
        <title>Fine-scale variation in meiotic recombination in Mimulus inferred from population shotgun sequencing.</title>
        <authorList>
            <person name="Hellsten U."/>
            <person name="Wright K.M."/>
            <person name="Jenkins J."/>
            <person name="Shu S."/>
            <person name="Yuan Y."/>
            <person name="Wessler S.R."/>
            <person name="Schmutz J."/>
            <person name="Willis J.H."/>
            <person name="Rokhsar D.S."/>
        </authorList>
    </citation>
    <scope>NUCLEOTIDE SEQUENCE [LARGE SCALE GENOMIC DNA]</scope>
    <source>
        <strain evidence="4">cv. DUN x IM62</strain>
    </source>
</reference>
<sequence>MQSAKETAASIAASAKAGMEKTKATVQEKAEKMTTGDPLQKEMATQKKDERIHEAEREKHEATGGGAFGHDYTTAPPYTAEGGPHPQTTTRTPTDPVTGVAGR</sequence>
<proteinExistence type="inferred from homology"/>
<keyword evidence="4" id="KW-1185">Reference proteome</keyword>
<feature type="compositionally biased region" description="Basic and acidic residues" evidence="2">
    <location>
        <begin position="18"/>
        <end position="34"/>
    </location>
</feature>
<accession>A0A022PYV5</accession>
<dbReference type="Pfam" id="PF03760">
    <property type="entry name" value="LEA_1"/>
    <property type="match status" value="1"/>
</dbReference>
<feature type="compositionally biased region" description="Low complexity" evidence="2">
    <location>
        <begin position="1"/>
        <end position="17"/>
    </location>
</feature>
<feature type="compositionally biased region" description="Low complexity" evidence="2">
    <location>
        <begin position="84"/>
        <end position="103"/>
    </location>
</feature>
<dbReference type="InterPro" id="IPR005513">
    <property type="entry name" value="LEA_1"/>
</dbReference>
<dbReference type="STRING" id="4155.A0A022PYV5"/>
<feature type="compositionally biased region" description="Basic and acidic residues" evidence="2">
    <location>
        <begin position="44"/>
        <end position="62"/>
    </location>
</feature>
<feature type="region of interest" description="Disordered" evidence="2">
    <location>
        <begin position="1"/>
        <end position="103"/>
    </location>
</feature>